<name>A0ABZ0IBZ2_9GAMM</name>
<sequence>MSLPVWLREGCVIVASILLAFGIDAQWELSRDSADAEVLLELLRSDFAATVAEAERVYANHAGGLHAAEQLIFMAEDDALTPADASRVDRHLSVMMVSGASFDPPLGTVRSLIQSGRLSQVADPTVTAMLTAWPSEVEDLKQQEDSFSSSFGALAKALTAMGIRVDWLVATDHVGGEIGPLPWKSHATESWRHLDDPNLSMALANYWLGMRFTVIAAEQRLERSKEILSALEPTER</sequence>
<dbReference type="EMBL" id="CP136865">
    <property type="protein sequence ID" value="WOJ95551.1"/>
    <property type="molecule type" value="Genomic_DNA"/>
</dbReference>
<organism evidence="1 2">
    <name type="scientific">Congregibacter brevis</name>
    <dbReference type="NCBI Taxonomy" id="3081201"/>
    <lineage>
        <taxon>Bacteria</taxon>
        <taxon>Pseudomonadati</taxon>
        <taxon>Pseudomonadota</taxon>
        <taxon>Gammaproteobacteria</taxon>
        <taxon>Cellvibrionales</taxon>
        <taxon>Halieaceae</taxon>
        <taxon>Congregibacter</taxon>
    </lineage>
</organism>
<evidence type="ECO:0000313" key="1">
    <source>
        <dbReference type="EMBL" id="WOJ95551.1"/>
    </source>
</evidence>
<keyword evidence="2" id="KW-1185">Reference proteome</keyword>
<reference evidence="1 2" key="1">
    <citation type="submission" date="2023-10" db="EMBL/GenBank/DDBJ databases">
        <title>Two novel species belonging to the OM43/NOR5 clade.</title>
        <authorList>
            <person name="Park M."/>
        </authorList>
    </citation>
    <scope>NUCLEOTIDE SEQUENCE [LARGE SCALE GENOMIC DNA]</scope>
    <source>
        <strain evidence="1 2">IMCC45268</strain>
    </source>
</reference>
<dbReference type="Proteomes" id="UP001626549">
    <property type="component" value="Chromosome"/>
</dbReference>
<dbReference type="RefSeq" id="WP_407326249.1">
    <property type="nucleotide sequence ID" value="NZ_CP136865.1"/>
</dbReference>
<evidence type="ECO:0000313" key="2">
    <source>
        <dbReference type="Proteomes" id="UP001626549"/>
    </source>
</evidence>
<accession>A0ABZ0IBZ2</accession>
<gene>
    <name evidence="1" type="ORF">R0137_09820</name>
</gene>
<protein>
    <submittedName>
        <fullName evidence="1">Uncharacterized protein</fullName>
    </submittedName>
</protein>
<proteinExistence type="predicted"/>